<dbReference type="InterPro" id="IPR000312">
    <property type="entry name" value="Glycosyl_Trfase_fam3"/>
</dbReference>
<dbReference type="GO" id="GO:0004645">
    <property type="term" value="F:1,4-alpha-oligoglucan phosphorylase activity"/>
    <property type="evidence" value="ECO:0007669"/>
    <property type="project" value="InterPro"/>
</dbReference>
<dbReference type="PIRSF" id="PIRSF000478">
    <property type="entry name" value="TP_PyNP"/>
    <property type="match status" value="1"/>
</dbReference>
<dbReference type="Proteomes" id="UP000094025">
    <property type="component" value="Unassembled WGS sequence"/>
</dbReference>
<dbReference type="InterPro" id="IPR036566">
    <property type="entry name" value="PYNP-like_C_sf"/>
</dbReference>
<comment type="similarity">
    <text evidence="1 7">Belongs to the thymidine/pyrimidine-nucleoside phosphorylase family.</text>
</comment>
<dbReference type="Gene3D" id="3.40.1030.10">
    <property type="entry name" value="Nucleoside phosphorylase/phosphoribosyltransferase catalytic domain"/>
    <property type="match status" value="1"/>
</dbReference>
<evidence type="ECO:0000256" key="7">
    <source>
        <dbReference type="HAMAP-Rule" id="MF_01628"/>
    </source>
</evidence>
<dbReference type="EMBL" id="LPUX01000053">
    <property type="protein sequence ID" value="OAP41516.1"/>
    <property type="molecule type" value="Genomic_DNA"/>
</dbReference>
<dbReference type="InterPro" id="IPR000053">
    <property type="entry name" value="Thymidine/pyrmidine_PPase"/>
</dbReference>
<comment type="caution">
    <text evidence="9">The sequence shown here is derived from an EMBL/GenBank/DDBJ whole genome shotgun (WGS) entry which is preliminary data.</text>
</comment>
<accession>A0A178Y277</accession>
<dbReference type="EC" id="2.4.2.4" evidence="3 7"/>
<comment type="catalytic activity">
    <reaction evidence="6 7">
        <text>thymidine + phosphate = 2-deoxy-alpha-D-ribose 1-phosphate + thymine</text>
        <dbReference type="Rhea" id="RHEA:16037"/>
        <dbReference type="ChEBI" id="CHEBI:17748"/>
        <dbReference type="ChEBI" id="CHEBI:17821"/>
        <dbReference type="ChEBI" id="CHEBI:43474"/>
        <dbReference type="ChEBI" id="CHEBI:57259"/>
        <dbReference type="EC" id="2.4.2.4"/>
    </reaction>
</comment>
<gene>
    <name evidence="7" type="primary">deoA</name>
    <name evidence="9" type="ORF">AU381_06545</name>
</gene>
<dbReference type="FunFam" id="3.40.1030.10:FF:000003">
    <property type="entry name" value="Pyrimidine-nucleoside phosphorylase"/>
    <property type="match status" value="1"/>
</dbReference>
<dbReference type="InterPro" id="IPR018090">
    <property type="entry name" value="Pyrmidine_PPas_bac/euk"/>
</dbReference>
<organism evidence="9 10">
    <name type="scientific">Sinorhizobium glycinis</name>
    <dbReference type="NCBI Taxonomy" id="1472378"/>
    <lineage>
        <taxon>Bacteria</taxon>
        <taxon>Pseudomonadati</taxon>
        <taxon>Pseudomonadota</taxon>
        <taxon>Alphaproteobacteria</taxon>
        <taxon>Hyphomicrobiales</taxon>
        <taxon>Rhizobiaceae</taxon>
        <taxon>Sinorhizobium/Ensifer group</taxon>
        <taxon>Sinorhizobium</taxon>
    </lineage>
</organism>
<dbReference type="PANTHER" id="PTHR10515">
    <property type="entry name" value="THYMIDINE PHOSPHORYLASE"/>
    <property type="match status" value="1"/>
</dbReference>
<evidence type="ECO:0000259" key="8">
    <source>
        <dbReference type="SMART" id="SM00941"/>
    </source>
</evidence>
<keyword evidence="4 7" id="KW-0328">Glycosyltransferase</keyword>
<dbReference type="RefSeq" id="WP_064241803.1">
    <property type="nucleotide sequence ID" value="NZ_LPUX01000053.1"/>
</dbReference>
<dbReference type="InterPro" id="IPR017872">
    <property type="entry name" value="Pyrmidine_PPase_CS"/>
</dbReference>
<keyword evidence="5 7" id="KW-0808">Transferase</keyword>
<dbReference type="NCBIfam" id="NF004490">
    <property type="entry name" value="PRK05820.1"/>
    <property type="match status" value="1"/>
</dbReference>
<feature type="domain" description="Pyrimidine nucleoside phosphorylase C-terminal" evidence="8">
    <location>
        <begin position="349"/>
        <end position="423"/>
    </location>
</feature>
<evidence type="ECO:0000313" key="10">
    <source>
        <dbReference type="Proteomes" id="UP000094025"/>
    </source>
</evidence>
<sequence>MALLPQEVIRKKRDGGRLEPAEIRDFIDGVTDGSVSEGQVAAFAMATWFSGMNRDECVALTLAMRDSGETLDWSEFGRPIVDKHSTGGVGDNVSLMLAPIIAACGPNVPMISGRGLGHTGGTLDKLESIPGYNIQPSPELFRRIVDEVGCAIIGQTADLAPADKRLYAIRDVTATVDSVPLITASILSKKLAAGLQSLVLDVKLGNGSFLTDPSETKTLARSLVDVANGAGVRTSALITDMNEPLADAAGNALEVENCLAYLRGEKAGTRLDRVVMASAAEMLVAAGISAHAVEAEALARRVLDSGAALERFALMVHRLGGPADFVDRPDVYLERAPAIISVPASRDGYLTACETRELGMAVIALGGGRTRPDDRIDHRVGLSHLLPLGTKVEKGEPIALVHAADRSQAEAMRERIAGLCTIGDEPPEARPVIISRII</sequence>
<dbReference type="InterPro" id="IPR017459">
    <property type="entry name" value="Glycosyl_Trfase_fam3_N_dom"/>
</dbReference>
<dbReference type="NCBIfam" id="TIGR02643">
    <property type="entry name" value="T_phosphoryl"/>
    <property type="match status" value="1"/>
</dbReference>
<evidence type="ECO:0000256" key="2">
    <source>
        <dbReference type="ARBA" id="ARBA00011738"/>
    </source>
</evidence>
<dbReference type="Pfam" id="PF02885">
    <property type="entry name" value="Glycos_trans_3N"/>
    <property type="match status" value="1"/>
</dbReference>
<reference evidence="9 10" key="1">
    <citation type="journal article" date="2016" name="Int. J. Syst. Evol. Microbiol.">
        <title>Ensifer glycinis sp. nov., an novel rhizobial species associated with Glycine spp.</title>
        <authorList>
            <person name="Yan H."/>
            <person name="Yan J."/>
            <person name="Sui X.H."/>
            <person name="Wang E.T."/>
            <person name="Chen W.X."/>
            <person name="Zhang X.X."/>
            <person name="Chen W.F."/>
        </authorList>
    </citation>
    <scope>NUCLEOTIDE SEQUENCE [LARGE SCALE GENOMIC DNA]</scope>
    <source>
        <strain evidence="9 10">CCBAU 23380</strain>
    </source>
</reference>
<evidence type="ECO:0000256" key="3">
    <source>
        <dbReference type="ARBA" id="ARBA00011892"/>
    </source>
</evidence>
<dbReference type="InterPro" id="IPR035902">
    <property type="entry name" value="Nuc_phospho_transferase"/>
</dbReference>
<dbReference type="OrthoDB" id="9763887at2"/>
<dbReference type="GO" id="GO:0046104">
    <property type="term" value="P:thymidine metabolic process"/>
    <property type="evidence" value="ECO:0007669"/>
    <property type="project" value="UniProtKB-UniRule"/>
</dbReference>
<evidence type="ECO:0000256" key="5">
    <source>
        <dbReference type="ARBA" id="ARBA00022679"/>
    </source>
</evidence>
<dbReference type="GO" id="GO:0006206">
    <property type="term" value="P:pyrimidine nucleobase metabolic process"/>
    <property type="evidence" value="ECO:0007669"/>
    <property type="project" value="InterPro"/>
</dbReference>
<comment type="subunit">
    <text evidence="2 7">Homodimer.</text>
</comment>
<dbReference type="SUPFAM" id="SSF52418">
    <property type="entry name" value="Nucleoside phosphorylase/phosphoribosyltransferase catalytic domain"/>
    <property type="match status" value="1"/>
</dbReference>
<dbReference type="NCBIfam" id="TIGR02644">
    <property type="entry name" value="Y_phosphoryl"/>
    <property type="match status" value="1"/>
</dbReference>
<dbReference type="GO" id="GO:0009032">
    <property type="term" value="F:thymidine phosphorylase activity"/>
    <property type="evidence" value="ECO:0007669"/>
    <property type="project" value="UniProtKB-UniRule"/>
</dbReference>
<dbReference type="PROSITE" id="PS00647">
    <property type="entry name" value="THYMID_PHOSPHORYLASE"/>
    <property type="match status" value="1"/>
</dbReference>
<dbReference type="UniPathway" id="UPA00578">
    <property type="reaction ID" value="UER00638"/>
</dbReference>
<evidence type="ECO:0000256" key="4">
    <source>
        <dbReference type="ARBA" id="ARBA00022676"/>
    </source>
</evidence>
<dbReference type="PANTHER" id="PTHR10515:SF0">
    <property type="entry name" value="THYMIDINE PHOSPHORYLASE"/>
    <property type="match status" value="1"/>
</dbReference>
<comment type="pathway">
    <text evidence="7">Pyrimidine metabolism; dTMP biosynthesis via salvage pathway; dTMP from thymine: step 1/2.</text>
</comment>
<dbReference type="Pfam" id="PF00591">
    <property type="entry name" value="Glycos_transf_3"/>
    <property type="match status" value="1"/>
</dbReference>
<name>A0A178Y277_9HYPH</name>
<dbReference type="Pfam" id="PF07831">
    <property type="entry name" value="PYNP_C"/>
    <property type="match status" value="1"/>
</dbReference>
<evidence type="ECO:0000313" key="9">
    <source>
        <dbReference type="EMBL" id="OAP41516.1"/>
    </source>
</evidence>
<dbReference type="GO" id="GO:0005829">
    <property type="term" value="C:cytosol"/>
    <property type="evidence" value="ECO:0007669"/>
    <property type="project" value="TreeGrafter"/>
</dbReference>
<proteinExistence type="inferred from homology"/>
<dbReference type="AlphaFoldDB" id="A0A178Y277"/>
<dbReference type="STRING" id="1472378.AU381_06545"/>
<dbReference type="Gene3D" id="3.90.1170.30">
    <property type="entry name" value="Pyrimidine nucleoside phosphorylase-like, C-terminal domain"/>
    <property type="match status" value="1"/>
</dbReference>
<dbReference type="InterPro" id="IPR036320">
    <property type="entry name" value="Glycosyl_Trfase_fam3_N_dom_sf"/>
</dbReference>
<comment type="function">
    <text evidence="7">The enzymes which catalyze the reversible phosphorolysis of pyrimidine nucleosides are involved in the degradation of these compounds and in their utilization as carbon and energy sources, or in the rescue of pyrimidine bases for nucleotide synthesis.</text>
</comment>
<dbReference type="InterPro" id="IPR013102">
    <property type="entry name" value="PYNP_C"/>
</dbReference>
<protein>
    <recommendedName>
        <fullName evidence="3 7">Thymidine phosphorylase</fullName>
        <ecNumber evidence="3 7">2.4.2.4</ecNumber>
    </recommendedName>
    <alternativeName>
        <fullName evidence="7">TdRPase</fullName>
    </alternativeName>
</protein>
<dbReference type="HAMAP" id="MF_01628">
    <property type="entry name" value="Thymid_phosp"/>
    <property type="match status" value="1"/>
</dbReference>
<dbReference type="Gene3D" id="1.20.970.10">
    <property type="entry name" value="Transferase, Pyrimidine Nucleoside Phosphorylase, Chain C"/>
    <property type="match status" value="1"/>
</dbReference>
<evidence type="ECO:0000256" key="1">
    <source>
        <dbReference type="ARBA" id="ARBA00006915"/>
    </source>
</evidence>
<dbReference type="SUPFAM" id="SSF54680">
    <property type="entry name" value="Pyrimidine nucleoside phosphorylase C-terminal domain"/>
    <property type="match status" value="1"/>
</dbReference>
<dbReference type="SUPFAM" id="SSF47648">
    <property type="entry name" value="Nucleoside phosphorylase/phosphoribosyltransferase N-terminal domain"/>
    <property type="match status" value="1"/>
</dbReference>
<dbReference type="InterPro" id="IPR013465">
    <property type="entry name" value="Thymidine_Pase"/>
</dbReference>
<dbReference type="SMART" id="SM00941">
    <property type="entry name" value="PYNP_C"/>
    <property type="match status" value="1"/>
</dbReference>
<evidence type="ECO:0000256" key="6">
    <source>
        <dbReference type="ARBA" id="ARBA00048550"/>
    </source>
</evidence>
<keyword evidence="10" id="KW-1185">Reference proteome</keyword>